<evidence type="ECO:0000259" key="1">
    <source>
        <dbReference type="Pfam" id="PF12680"/>
    </source>
</evidence>
<dbReference type="KEGG" id="mpof:MPOR_33050"/>
<organism evidence="2 3">
    <name type="scientific">Mycolicibacterium poriferae</name>
    <dbReference type="NCBI Taxonomy" id="39694"/>
    <lineage>
        <taxon>Bacteria</taxon>
        <taxon>Bacillati</taxon>
        <taxon>Actinomycetota</taxon>
        <taxon>Actinomycetes</taxon>
        <taxon>Mycobacteriales</taxon>
        <taxon>Mycobacteriaceae</taxon>
        <taxon>Mycolicibacterium</taxon>
    </lineage>
</organism>
<dbReference type="SUPFAM" id="SSF54427">
    <property type="entry name" value="NTF2-like"/>
    <property type="match status" value="1"/>
</dbReference>
<evidence type="ECO:0000313" key="3">
    <source>
        <dbReference type="Proteomes" id="UP000466785"/>
    </source>
</evidence>
<keyword evidence="3" id="KW-1185">Reference proteome</keyword>
<dbReference type="InterPro" id="IPR032710">
    <property type="entry name" value="NTF2-like_dom_sf"/>
</dbReference>
<name>A0A6N4VCU9_9MYCO</name>
<dbReference type="InterPro" id="IPR037401">
    <property type="entry name" value="SnoaL-like"/>
</dbReference>
<keyword evidence="2" id="KW-0413">Isomerase</keyword>
<gene>
    <name evidence="2" type="ORF">MPOR_33050</name>
</gene>
<dbReference type="GO" id="GO:0016853">
    <property type="term" value="F:isomerase activity"/>
    <property type="evidence" value="ECO:0007669"/>
    <property type="project" value="UniProtKB-KW"/>
</dbReference>
<dbReference type="Gene3D" id="3.10.450.50">
    <property type="match status" value="1"/>
</dbReference>
<evidence type="ECO:0000313" key="2">
    <source>
        <dbReference type="EMBL" id="BBX52279.1"/>
    </source>
</evidence>
<accession>A0A6N4VCU9</accession>
<protein>
    <submittedName>
        <fullName evidence="2">Steroid Delta-isomerase</fullName>
    </submittedName>
</protein>
<feature type="domain" description="SnoaL-like" evidence="1">
    <location>
        <begin position="13"/>
        <end position="96"/>
    </location>
</feature>
<dbReference type="AlphaFoldDB" id="A0A6N4VCU9"/>
<dbReference type="Pfam" id="PF12680">
    <property type="entry name" value="SnoaL_2"/>
    <property type="match status" value="1"/>
</dbReference>
<sequence>MAFTRVDLLSTAQRSLAAAGAHDRDGWIGLFTSDGTIEDPVGSRPHRGAAAIGKFYDTFIGPRAISFRPDGDIVVDTTVIRDVELIIAMSPTLTLRVPTFIRYDLRGDERGDETDLKVCALSAYWELPAMVAQFARSGLSAVPSGITLGRTMLTEQGLSGCVGFLRGFRRIGSGVKGRFTDLLDAACKGDELGLRRRVGDAAITHGDRAPMTTSELLKMLSGGSWAKAVQSGPSVAARVERAGRCRVLIGETGPDPSSFSRLRLFGEAAF</sequence>
<dbReference type="Proteomes" id="UP000466785">
    <property type="component" value="Chromosome"/>
</dbReference>
<proteinExistence type="predicted"/>
<dbReference type="RefSeq" id="WP_163675560.1">
    <property type="nucleotide sequence ID" value="NZ_AP022570.1"/>
</dbReference>
<reference evidence="2 3" key="1">
    <citation type="journal article" date="2019" name="Emerg. Microbes Infect.">
        <title>Comprehensive subspecies identification of 175 nontuberculous mycobacteria species based on 7547 genomic profiles.</title>
        <authorList>
            <person name="Matsumoto Y."/>
            <person name="Kinjo T."/>
            <person name="Motooka D."/>
            <person name="Nabeya D."/>
            <person name="Jung N."/>
            <person name="Uechi K."/>
            <person name="Horii T."/>
            <person name="Iida T."/>
            <person name="Fujita J."/>
            <person name="Nakamura S."/>
        </authorList>
    </citation>
    <scope>NUCLEOTIDE SEQUENCE [LARGE SCALE GENOMIC DNA]</scope>
    <source>
        <strain evidence="2 3">JCM 12603</strain>
    </source>
</reference>
<dbReference type="EMBL" id="AP022570">
    <property type="protein sequence ID" value="BBX52279.1"/>
    <property type="molecule type" value="Genomic_DNA"/>
</dbReference>